<dbReference type="PRINTS" id="PR02050">
    <property type="entry name" value="B14GALTRFASE"/>
</dbReference>
<evidence type="ECO:0000313" key="13">
    <source>
        <dbReference type="EMBL" id="CEO97736.1"/>
    </source>
</evidence>
<gene>
    <name evidence="13" type="ORF">PBRA_005850</name>
</gene>
<dbReference type="GO" id="GO:0016020">
    <property type="term" value="C:membrane"/>
    <property type="evidence" value="ECO:0007669"/>
    <property type="project" value="UniProtKB-SubCell"/>
</dbReference>
<dbReference type="InterPro" id="IPR027791">
    <property type="entry name" value="Galactosyl_T_C"/>
</dbReference>
<evidence type="ECO:0000259" key="12">
    <source>
        <dbReference type="Pfam" id="PF13733"/>
    </source>
</evidence>
<dbReference type="InterPro" id="IPR027995">
    <property type="entry name" value="Galactosyl_T_N"/>
</dbReference>
<keyword evidence="7" id="KW-0735">Signal-anchor</keyword>
<reference evidence="13 14" key="1">
    <citation type="submission" date="2015-02" db="EMBL/GenBank/DDBJ databases">
        <authorList>
            <person name="Chooi Y.-H."/>
        </authorList>
    </citation>
    <scope>NUCLEOTIDE SEQUENCE [LARGE SCALE GENOMIC DNA]</scope>
    <source>
        <strain evidence="13">E3</strain>
    </source>
</reference>
<dbReference type="PANTHER" id="PTHR19300:SF57">
    <property type="entry name" value="BETA-1,4-N-ACETYLGALACTOSAMINYLTRANSFERASE"/>
    <property type="match status" value="1"/>
</dbReference>
<dbReference type="GO" id="GO:0005794">
    <property type="term" value="C:Golgi apparatus"/>
    <property type="evidence" value="ECO:0007669"/>
    <property type="project" value="TreeGrafter"/>
</dbReference>
<evidence type="ECO:0000256" key="10">
    <source>
        <dbReference type="ARBA" id="ARBA00023180"/>
    </source>
</evidence>
<accession>A0A0G4IRL5</accession>
<dbReference type="GO" id="GO:0008378">
    <property type="term" value="F:galactosyltransferase activity"/>
    <property type="evidence" value="ECO:0007669"/>
    <property type="project" value="TreeGrafter"/>
</dbReference>
<evidence type="ECO:0000256" key="9">
    <source>
        <dbReference type="ARBA" id="ARBA00023136"/>
    </source>
</evidence>
<evidence type="ECO:0000259" key="11">
    <source>
        <dbReference type="Pfam" id="PF02709"/>
    </source>
</evidence>
<comment type="similarity">
    <text evidence="3">Belongs to the glycosyltransferase 7 family.</text>
</comment>
<dbReference type="InterPro" id="IPR003859">
    <property type="entry name" value="Galactosyl_T"/>
</dbReference>
<evidence type="ECO:0000256" key="5">
    <source>
        <dbReference type="ARBA" id="ARBA00022679"/>
    </source>
</evidence>
<dbReference type="EMBL" id="CDSF01000080">
    <property type="protein sequence ID" value="CEO97736.1"/>
    <property type="molecule type" value="Genomic_DNA"/>
</dbReference>
<keyword evidence="5" id="KW-0808">Transferase</keyword>
<proteinExistence type="inferred from homology"/>
<dbReference type="STRING" id="37360.A0A0G4IRL5"/>
<name>A0A0G4IRL5_PLABS</name>
<keyword evidence="14" id="KW-1185">Reference proteome</keyword>
<evidence type="ECO:0000256" key="2">
    <source>
        <dbReference type="ARBA" id="ARBA00004922"/>
    </source>
</evidence>
<evidence type="ECO:0008006" key="15">
    <source>
        <dbReference type="Google" id="ProtNLM"/>
    </source>
</evidence>
<dbReference type="SUPFAM" id="SSF53448">
    <property type="entry name" value="Nucleotide-diphospho-sugar transferases"/>
    <property type="match status" value="1"/>
</dbReference>
<keyword evidence="9" id="KW-0472">Membrane</keyword>
<dbReference type="Proteomes" id="UP000039324">
    <property type="component" value="Unassembled WGS sequence"/>
</dbReference>
<evidence type="ECO:0000256" key="8">
    <source>
        <dbReference type="ARBA" id="ARBA00022989"/>
    </source>
</evidence>
<keyword evidence="6" id="KW-0812">Transmembrane</keyword>
<evidence type="ECO:0000256" key="4">
    <source>
        <dbReference type="ARBA" id="ARBA00022676"/>
    </source>
</evidence>
<organism evidence="13 14">
    <name type="scientific">Plasmodiophora brassicae</name>
    <name type="common">Clubroot disease agent</name>
    <dbReference type="NCBI Taxonomy" id="37360"/>
    <lineage>
        <taxon>Eukaryota</taxon>
        <taxon>Sar</taxon>
        <taxon>Rhizaria</taxon>
        <taxon>Endomyxa</taxon>
        <taxon>Phytomyxea</taxon>
        <taxon>Plasmodiophorida</taxon>
        <taxon>Plasmodiophoridae</taxon>
        <taxon>Plasmodiophora</taxon>
    </lineage>
</organism>
<dbReference type="Pfam" id="PF02709">
    <property type="entry name" value="Glyco_transf_7C"/>
    <property type="match status" value="1"/>
</dbReference>
<dbReference type="OrthoDB" id="10038994at2759"/>
<feature type="domain" description="Galactosyltransferase N-terminal" evidence="12">
    <location>
        <begin position="373"/>
        <end position="465"/>
    </location>
</feature>
<evidence type="ECO:0000313" key="14">
    <source>
        <dbReference type="Proteomes" id="UP000039324"/>
    </source>
</evidence>
<comment type="pathway">
    <text evidence="2">Protein modification; protein glycosylation.</text>
</comment>
<evidence type="ECO:0000256" key="6">
    <source>
        <dbReference type="ARBA" id="ARBA00022692"/>
    </source>
</evidence>
<evidence type="ECO:0000256" key="7">
    <source>
        <dbReference type="ARBA" id="ARBA00022968"/>
    </source>
</evidence>
<dbReference type="AlphaFoldDB" id="A0A0G4IRL5"/>
<dbReference type="Pfam" id="PF13733">
    <property type="entry name" value="Glyco_transf_7N"/>
    <property type="match status" value="1"/>
</dbReference>
<dbReference type="InterPro" id="IPR029044">
    <property type="entry name" value="Nucleotide-diphossugar_trans"/>
</dbReference>
<feature type="domain" description="Galactosyltransferase C-terminal" evidence="11">
    <location>
        <begin position="472"/>
        <end position="547"/>
    </location>
</feature>
<protein>
    <recommendedName>
        <fullName evidence="15">Galactosyltransferase C-terminal domain-containing protein</fullName>
    </recommendedName>
</protein>
<dbReference type="GO" id="GO:0005975">
    <property type="term" value="P:carbohydrate metabolic process"/>
    <property type="evidence" value="ECO:0007669"/>
    <property type="project" value="InterPro"/>
</dbReference>
<dbReference type="PANTHER" id="PTHR19300">
    <property type="entry name" value="BETA-1,4-GALACTOSYLTRANSFERASE"/>
    <property type="match status" value="1"/>
</dbReference>
<dbReference type="Gene3D" id="3.90.550.10">
    <property type="entry name" value="Spore Coat Polysaccharide Biosynthesis Protein SpsA, Chain A"/>
    <property type="match status" value="1"/>
</dbReference>
<sequence>MQIVLAAGSTIWVLGVITFMRGLWTSQPETVRHVFAATAVPDNAVSYCNGATGPSKLFCVPDGRSNSGRALYCVGTDAMITATRGLSLQCSQPSQAVDSILDIPLTFQSSSSCESSQSVPTVVIQAPSTSSLEVHLAFIERIAKILRRLGIDNARVLYVGAALHHEAVWVAAFSKVLPAPTSTSLCLSTLVYVVDTADDGSPPDYQFQRSLVVTPAPARKDPFVRTVRAAMVFNCKSKQACPMAHELLPQFKDSNLDVTPLYSTSSIRPNVIGALDVLIVAANGPLDAIVALLPPSAMIIGLQQEAGRPPSRLRQFQPNLAYRRVPTTGSVFNQLYPVIGARLETIPGVFPEPELPSEVRQARWRSASPGNPRLAVIVPFRDSASNTSQGAGRTANLREFAAYMNRFLTRAGRDFEIIVVEQEEGVLFNKGALFNIGYHLAKRGFAYIALHDVDQIPVDDRNTYEMPSTPLHLCSASSQYGWQPAYPTMVGGALLVTVADYKRMNGMSNRYWGWGMEDDDLYQRIMGEFKQAPKLDPSIGRYKALDHPRVKDLDVTPLFNYNREYLGQVENGLASRYVDGVNTIRYRVNNVVRDPLGFTKYNVGLALPWMPKSLDEIPRRP</sequence>
<evidence type="ECO:0000256" key="1">
    <source>
        <dbReference type="ARBA" id="ARBA00004606"/>
    </source>
</evidence>
<dbReference type="UniPathway" id="UPA00378"/>
<keyword evidence="8" id="KW-1133">Transmembrane helix</keyword>
<keyword evidence="10" id="KW-0325">Glycoprotein</keyword>
<comment type="subcellular location">
    <subcellularLocation>
        <location evidence="1">Membrane</location>
        <topology evidence="1">Single-pass type II membrane protein</topology>
    </subcellularLocation>
</comment>
<evidence type="ECO:0000256" key="3">
    <source>
        <dbReference type="ARBA" id="ARBA00005735"/>
    </source>
</evidence>
<keyword evidence="4" id="KW-0328">Glycosyltransferase</keyword>